<dbReference type="GO" id="GO:0043041">
    <property type="term" value="P:amino acid activation for nonribosomal peptide biosynthetic process"/>
    <property type="evidence" value="ECO:0007669"/>
    <property type="project" value="TreeGrafter"/>
</dbReference>
<feature type="region of interest" description="Disordered" evidence="7">
    <location>
        <begin position="592"/>
        <end position="613"/>
    </location>
</feature>
<feature type="domain" description="Carrier" evidence="8">
    <location>
        <begin position="622"/>
        <end position="699"/>
    </location>
</feature>
<dbReference type="GO" id="GO:0072330">
    <property type="term" value="P:monocarboxylic acid biosynthetic process"/>
    <property type="evidence" value="ECO:0007669"/>
    <property type="project" value="UniProtKB-ARBA"/>
</dbReference>
<protein>
    <submittedName>
        <fullName evidence="9">Amino acid adenylation domain-containing protein</fullName>
    </submittedName>
</protein>
<dbReference type="InterPro" id="IPR010071">
    <property type="entry name" value="AA_adenyl_dom"/>
</dbReference>
<dbReference type="NCBIfam" id="TIGR01733">
    <property type="entry name" value="AA-adenyl-dom"/>
    <property type="match status" value="1"/>
</dbReference>
<dbReference type="Gene3D" id="3.40.50.980">
    <property type="match status" value="2"/>
</dbReference>
<evidence type="ECO:0000256" key="3">
    <source>
        <dbReference type="ARBA" id="ARBA00022450"/>
    </source>
</evidence>
<dbReference type="GO" id="GO:0008610">
    <property type="term" value="P:lipid biosynthetic process"/>
    <property type="evidence" value="ECO:0007669"/>
    <property type="project" value="InterPro"/>
</dbReference>
<dbReference type="SUPFAM" id="SSF56801">
    <property type="entry name" value="Acetyl-CoA synthetase-like"/>
    <property type="match status" value="2"/>
</dbReference>
<dbReference type="InterPro" id="IPR029058">
    <property type="entry name" value="AB_hydrolase_fold"/>
</dbReference>
<dbReference type="InterPro" id="IPR020806">
    <property type="entry name" value="PKS_PP-bd"/>
</dbReference>
<dbReference type="InterPro" id="IPR036736">
    <property type="entry name" value="ACP-like_sf"/>
</dbReference>
<evidence type="ECO:0000259" key="8">
    <source>
        <dbReference type="PROSITE" id="PS50075"/>
    </source>
</evidence>
<reference evidence="9 10" key="1">
    <citation type="submission" date="2016-11" db="EMBL/GenBank/DDBJ databases">
        <authorList>
            <person name="Jaros S."/>
            <person name="Januszkiewicz K."/>
            <person name="Wedrychowicz H."/>
        </authorList>
    </citation>
    <scope>NUCLEOTIDE SEQUENCE [LARGE SCALE GENOMIC DNA]</scope>
    <source>
        <strain evidence="9 10">DSM 44523</strain>
    </source>
</reference>
<dbReference type="Gene3D" id="1.10.1200.10">
    <property type="entry name" value="ACP-like"/>
    <property type="match status" value="1"/>
</dbReference>
<dbReference type="CDD" id="cd05931">
    <property type="entry name" value="FAAL"/>
    <property type="match status" value="1"/>
</dbReference>
<keyword evidence="6" id="KW-0443">Lipid metabolism</keyword>
<dbReference type="Pfam" id="PF00501">
    <property type="entry name" value="AMP-binding"/>
    <property type="match status" value="2"/>
</dbReference>
<evidence type="ECO:0000256" key="6">
    <source>
        <dbReference type="ARBA" id="ARBA00023098"/>
    </source>
</evidence>
<feature type="region of interest" description="Disordered" evidence="7">
    <location>
        <begin position="1805"/>
        <end position="1827"/>
    </location>
</feature>
<dbReference type="EMBL" id="FQVN01000012">
    <property type="protein sequence ID" value="SHG69553.1"/>
    <property type="molecule type" value="Genomic_DNA"/>
</dbReference>
<evidence type="ECO:0000313" key="9">
    <source>
        <dbReference type="EMBL" id="SHG69553.1"/>
    </source>
</evidence>
<keyword evidence="4" id="KW-0597">Phosphoprotein</keyword>
<dbReference type="PANTHER" id="PTHR45527">
    <property type="entry name" value="NONRIBOSOMAL PEPTIDE SYNTHETASE"/>
    <property type="match status" value="1"/>
</dbReference>
<gene>
    <name evidence="9" type="ORF">SAMN05444320_11291</name>
</gene>
<keyword evidence="10" id="KW-1185">Reference proteome</keyword>
<dbReference type="GO" id="GO:0006631">
    <property type="term" value="P:fatty acid metabolic process"/>
    <property type="evidence" value="ECO:0007669"/>
    <property type="project" value="UniProtKB-KW"/>
</dbReference>
<evidence type="ECO:0000256" key="4">
    <source>
        <dbReference type="ARBA" id="ARBA00022553"/>
    </source>
</evidence>
<dbReference type="PROSITE" id="PS50075">
    <property type="entry name" value="CARRIER"/>
    <property type="match status" value="2"/>
</dbReference>
<dbReference type="OrthoDB" id="3671040at2"/>
<dbReference type="GO" id="GO:0005829">
    <property type="term" value="C:cytosol"/>
    <property type="evidence" value="ECO:0007669"/>
    <property type="project" value="TreeGrafter"/>
</dbReference>
<evidence type="ECO:0000256" key="1">
    <source>
        <dbReference type="ARBA" id="ARBA00001957"/>
    </source>
</evidence>
<accession>A0A1M5LYS9</accession>
<keyword evidence="3" id="KW-0596">Phosphopantetheine</keyword>
<dbReference type="CDD" id="cd19531">
    <property type="entry name" value="LCL_NRPS-like"/>
    <property type="match status" value="1"/>
</dbReference>
<evidence type="ECO:0000256" key="2">
    <source>
        <dbReference type="ARBA" id="ARBA00006432"/>
    </source>
</evidence>
<dbReference type="FunFam" id="1.10.1200.10:FF:000016">
    <property type="entry name" value="Non-ribosomal peptide synthase"/>
    <property type="match status" value="1"/>
</dbReference>
<evidence type="ECO:0000256" key="5">
    <source>
        <dbReference type="ARBA" id="ARBA00022832"/>
    </source>
</evidence>
<dbReference type="SUPFAM" id="SSF47336">
    <property type="entry name" value="ACP-like"/>
    <property type="match status" value="2"/>
</dbReference>
<dbReference type="InterPro" id="IPR023213">
    <property type="entry name" value="CAT-like_dom_sf"/>
</dbReference>
<feature type="domain" description="Carrier" evidence="8">
    <location>
        <begin position="1705"/>
        <end position="1780"/>
    </location>
</feature>
<sequence>MRERHPVGTLPDLLRARASRTPHAEAFTFLESRDGPELARPAPLAERTVDYATLDRLARGIAVRLRAAGSPGDRALLLYPPGPEYVAAFFGCLYAGVLAVPVYPPDPRRERSFGRLRAIAGNARARLVLTTTAVREGAAAVGEQAGLGESTWLATDDLDSTTTDLEDADDGAWTPPIAPDSPAFLQYTSGSTASPRGVVLTHANLMRNLAAIHDRFGLSEHSHGVIWLPPYHDMGLIGGLLGPIHGGFPVTLLSPLTFLRNPVTWLRALSERGGTCGGGPNFAYDLCVRKVSEEDRAGLDLSGWDLAFCGAEPVRAETLDAFAAAFAPCGFRREAFFPCYGLAEATLIVTGGPAGGGARVARFDRDALTRGQALPVDEEAPADSTTQRLVGCGGAVPGSRVLVVDPHTRMPLSPGRIGEIWVAGPSVAGGYWDDREATEETFGARLADPAAPERWLRTGDLGFLDDGELFVTGRHKDVLVVRGRNHHPHDIESTVERSHPALRPGCCAVFQAPDDGGVERVVVVQEVARRADDVRPAEVAAAVRRAVSARHGVAVDDVVLVATRTIPKTSSGKIQRRACRAAYLAGDLLRVDRDAPGPQGPEQVSPSGHAARNDLRRAPLGSRRALALSTVAALVAELGGVPVGEQNPEGGLVDNGLDSLAVTEFQHRAERQHAVTLSPSALIAATSLGAVADHILERIDQAPAAPTPKTETEIGPPDTKPLDTGPSNTAATRGPLPLSQGQRALWLLEQLNPRDPAYVIARAVRLHGPLDVAALRSVLRTLVARHEALRTTFTVVDGEPAQVVHDVVELPLDVEMVGGDVDAVDQWARDRATAPFDLAEGPLVRAALLAETPRQHVLVFAVHHIVADFWSLGLLLDEFRVLLSAASAGAEPAGLLPDPVPHRDYVRRQERYLTSPEAEEDWAYWRERLAGPVPRLRLPTERIDAPPPAPPTHGVALPRDLTARVHDFGRRHGITPFTVLLTAYQVLLHRWTGDHDIVVGTHVADRDWHGSARLVGYCVNTLPLRVDVADDPPFGALARRTGREVREALRHRRLPFPILVERLNPERHADSTPFFRTSFAFHGTRPGAPDALAALDMGVPETSVSVGPVRLTPFPVEPAGVRFDLTLTLSEVDGQLIGRWEYDPHLFAASTIRRIAECYAELLTAALANADRAVSRLSLLPPEQVDEALVRWNRTERAYDLDVTLPMLVQRQAHRTPDRTALVWRGHRLTYRELNRRANQVARLLCGRGVGPEDLVAIRLPRTPHLIITILGVLKSGAAYVPLDPDHPAHRVGVILREARPSLVITDDLDSVPGDVTAVRLPGLGELDALGDSDLHSTTRLHPRNLAYVLYTSGSTGTPKGVAIEHRSAVNLIHWAQETYTPDELAGTLAATSICFDLSIFEIFTPLTTGAMLILADNALDLADLGGVGVTLVNTVPSAIAELHAVQGIPRSVRAINLAGEPLPAALVRALYDRTSTRRVTNLYGPTEATTYVTYQDLPADCRDPVSIGVALPNTRTYLLDHHHQPTPTNTTTPLHLAGTPLARNYHHNPTHTATHFTPNPHTTTPGDRLYHTGDLTHRTTNGHLHYHGRTDHQTKLHGHRIEPTEIETTLHQHPHTHETTVVPHGEGRERRLLAYVTPAPPDGDQEELARALRNHLVERLPHYMIPAGFVFLDRLPRTPNGKVDRAALPPPEGAVLAAHQRHVAPRDRTEKRIAAVWASLLDQDRIGVHDDFFELGGNSLLAGRLVHELRREFGVRVPLRELFLDATVAHLAAAVEARRDPTGAPGDRRHPVPALDDLTDDEWDALLSGGAPDLPERASTAKEWDR</sequence>
<dbReference type="InterPro" id="IPR000873">
    <property type="entry name" value="AMP-dep_synth/lig_dom"/>
</dbReference>
<dbReference type="InterPro" id="IPR042099">
    <property type="entry name" value="ANL_N_sf"/>
</dbReference>
<dbReference type="PANTHER" id="PTHR45527:SF1">
    <property type="entry name" value="FATTY ACID SYNTHASE"/>
    <property type="match status" value="1"/>
</dbReference>
<dbReference type="InterPro" id="IPR040097">
    <property type="entry name" value="FAAL/FAAC"/>
</dbReference>
<dbReference type="FunFam" id="3.40.50.12780:FF:000013">
    <property type="entry name" value="Long-chain-fatty-acid--AMP ligase FadD32"/>
    <property type="match status" value="1"/>
</dbReference>
<dbReference type="FunFam" id="3.40.50.980:FF:000001">
    <property type="entry name" value="Non-ribosomal peptide synthetase"/>
    <property type="match status" value="1"/>
</dbReference>
<comment type="similarity">
    <text evidence="2">Belongs to the ATP-dependent AMP-binding enzyme family.</text>
</comment>
<name>A0A1M5LYS9_STRHI</name>
<dbReference type="STRING" id="2017.SAMN05444320_11291"/>
<dbReference type="Pfam" id="PF00550">
    <property type="entry name" value="PP-binding"/>
    <property type="match status" value="2"/>
</dbReference>
<dbReference type="GO" id="GO:0071766">
    <property type="term" value="P:Actinobacterium-type cell wall biogenesis"/>
    <property type="evidence" value="ECO:0007669"/>
    <property type="project" value="UniProtKB-ARBA"/>
</dbReference>
<dbReference type="Pfam" id="PF23024">
    <property type="entry name" value="AMP-dom_DIP2-like"/>
    <property type="match status" value="1"/>
</dbReference>
<dbReference type="GO" id="GO:0044550">
    <property type="term" value="P:secondary metabolite biosynthetic process"/>
    <property type="evidence" value="ECO:0007669"/>
    <property type="project" value="TreeGrafter"/>
</dbReference>
<dbReference type="Pfam" id="PF00668">
    <property type="entry name" value="Condensation"/>
    <property type="match status" value="1"/>
</dbReference>
<dbReference type="Gene3D" id="3.40.50.12780">
    <property type="entry name" value="N-terminal domain of ligase-like"/>
    <property type="match status" value="1"/>
</dbReference>
<dbReference type="Proteomes" id="UP000184501">
    <property type="component" value="Unassembled WGS sequence"/>
</dbReference>
<dbReference type="Gene3D" id="3.40.50.1820">
    <property type="entry name" value="alpha/beta hydrolase"/>
    <property type="match status" value="1"/>
</dbReference>
<evidence type="ECO:0000313" key="10">
    <source>
        <dbReference type="Proteomes" id="UP000184501"/>
    </source>
</evidence>
<dbReference type="InterPro" id="IPR045851">
    <property type="entry name" value="AMP-bd_C_sf"/>
</dbReference>
<dbReference type="GO" id="GO:0003824">
    <property type="term" value="F:catalytic activity"/>
    <property type="evidence" value="ECO:0007669"/>
    <property type="project" value="InterPro"/>
</dbReference>
<feature type="compositionally biased region" description="Basic and acidic residues" evidence="7">
    <location>
        <begin position="1815"/>
        <end position="1827"/>
    </location>
</feature>
<dbReference type="InterPro" id="IPR001242">
    <property type="entry name" value="Condensation_dom"/>
</dbReference>
<keyword evidence="5" id="KW-0276">Fatty acid metabolism</keyword>
<dbReference type="Gene3D" id="3.30.559.10">
    <property type="entry name" value="Chloramphenicol acetyltransferase-like domain"/>
    <property type="match status" value="1"/>
</dbReference>
<dbReference type="GO" id="GO:0031177">
    <property type="term" value="F:phosphopantetheine binding"/>
    <property type="evidence" value="ECO:0007669"/>
    <property type="project" value="InterPro"/>
</dbReference>
<dbReference type="SMART" id="SM00823">
    <property type="entry name" value="PKS_PP"/>
    <property type="match status" value="2"/>
</dbReference>
<dbReference type="InterPro" id="IPR020845">
    <property type="entry name" value="AMP-binding_CS"/>
</dbReference>
<organism evidence="9 10">
    <name type="scientific">Streptoalloteichus hindustanus</name>
    <dbReference type="NCBI Taxonomy" id="2017"/>
    <lineage>
        <taxon>Bacteria</taxon>
        <taxon>Bacillati</taxon>
        <taxon>Actinomycetota</taxon>
        <taxon>Actinomycetes</taxon>
        <taxon>Pseudonocardiales</taxon>
        <taxon>Pseudonocardiaceae</taxon>
        <taxon>Streptoalloteichus</taxon>
    </lineage>
</organism>
<dbReference type="Gene3D" id="3.30.300.30">
    <property type="match status" value="2"/>
</dbReference>
<feature type="region of interest" description="Disordered" evidence="7">
    <location>
        <begin position="700"/>
        <end position="736"/>
    </location>
</feature>
<dbReference type="InterPro" id="IPR009081">
    <property type="entry name" value="PP-bd_ACP"/>
</dbReference>
<dbReference type="Gene3D" id="2.30.38.10">
    <property type="entry name" value="Luciferase, Domain 3"/>
    <property type="match status" value="1"/>
</dbReference>
<comment type="cofactor">
    <cofactor evidence="1">
        <name>pantetheine 4'-phosphate</name>
        <dbReference type="ChEBI" id="CHEBI:47942"/>
    </cofactor>
</comment>
<dbReference type="Pfam" id="PF13193">
    <property type="entry name" value="AMP-binding_C"/>
    <property type="match status" value="1"/>
</dbReference>
<proteinExistence type="inferred from homology"/>
<evidence type="ECO:0000256" key="7">
    <source>
        <dbReference type="SAM" id="MobiDB-lite"/>
    </source>
</evidence>
<dbReference type="SUPFAM" id="SSF52777">
    <property type="entry name" value="CoA-dependent acyltransferases"/>
    <property type="match status" value="2"/>
</dbReference>
<dbReference type="InterPro" id="IPR025110">
    <property type="entry name" value="AMP-bd_C"/>
</dbReference>
<dbReference type="RefSeq" id="WP_073488913.1">
    <property type="nucleotide sequence ID" value="NZ_FQVN01000012.1"/>
</dbReference>
<dbReference type="Gene3D" id="3.30.559.30">
    <property type="entry name" value="Nonribosomal peptide synthetase, condensation domain"/>
    <property type="match status" value="1"/>
</dbReference>
<dbReference type="PROSITE" id="PS00455">
    <property type="entry name" value="AMP_BINDING"/>
    <property type="match status" value="1"/>
</dbReference>